<evidence type="ECO:0000259" key="2">
    <source>
        <dbReference type="Pfam" id="PF00249"/>
    </source>
</evidence>
<proteinExistence type="predicted"/>
<dbReference type="PANTHER" id="PTHR21689">
    <property type="entry name" value="LIN-9"/>
    <property type="match status" value="1"/>
</dbReference>
<dbReference type="PANTHER" id="PTHR21689:SF5">
    <property type="entry name" value="PROTEIN ALWAYS EARLY 1-RELATED"/>
    <property type="match status" value="1"/>
</dbReference>
<dbReference type="GO" id="GO:0017053">
    <property type="term" value="C:transcription repressor complex"/>
    <property type="evidence" value="ECO:0007669"/>
    <property type="project" value="InterPro"/>
</dbReference>
<feature type="compositionally biased region" description="Polar residues" evidence="1">
    <location>
        <begin position="1"/>
        <end position="10"/>
    </location>
</feature>
<evidence type="ECO:0000256" key="1">
    <source>
        <dbReference type="SAM" id="MobiDB-lite"/>
    </source>
</evidence>
<organism evidence="3">
    <name type="scientific">Zea mays</name>
    <name type="common">Maize</name>
    <dbReference type="NCBI Taxonomy" id="4577"/>
    <lineage>
        <taxon>Eukaryota</taxon>
        <taxon>Viridiplantae</taxon>
        <taxon>Streptophyta</taxon>
        <taxon>Embryophyta</taxon>
        <taxon>Tracheophyta</taxon>
        <taxon>Spermatophyta</taxon>
        <taxon>Magnoliopsida</taxon>
        <taxon>Liliopsida</taxon>
        <taxon>Poales</taxon>
        <taxon>Poaceae</taxon>
        <taxon>PACMAD clade</taxon>
        <taxon>Panicoideae</taxon>
        <taxon>Andropogonodae</taxon>
        <taxon>Andropogoneae</taxon>
        <taxon>Tripsacinae</taxon>
        <taxon>Zea</taxon>
    </lineage>
</organism>
<dbReference type="Pfam" id="PF00249">
    <property type="entry name" value="Myb_DNA-binding"/>
    <property type="match status" value="1"/>
</dbReference>
<accession>A0A1D6FFM9</accession>
<dbReference type="InterPro" id="IPR009057">
    <property type="entry name" value="Homeodomain-like_sf"/>
</dbReference>
<feature type="region of interest" description="Disordered" evidence="1">
    <location>
        <begin position="1"/>
        <end position="42"/>
    </location>
</feature>
<gene>
    <name evidence="3" type="ORF">ZEAMMB73_Zm00001d008800</name>
</gene>
<dbReference type="CDD" id="cd00167">
    <property type="entry name" value="SANT"/>
    <property type="match status" value="1"/>
</dbReference>
<dbReference type="SUPFAM" id="SSF46689">
    <property type="entry name" value="Homeodomain-like"/>
    <property type="match status" value="1"/>
</dbReference>
<evidence type="ECO:0000313" key="3">
    <source>
        <dbReference type="EMBL" id="AQK90731.1"/>
    </source>
</evidence>
<dbReference type="AlphaFoldDB" id="A0A1D6FFM9"/>
<dbReference type="Gene3D" id="1.20.58.1880">
    <property type="match status" value="1"/>
</dbReference>
<dbReference type="FunFam" id="1.20.58.1880:FF:000011">
    <property type="entry name" value="Putative MYB DNA-binding domain superfamily protein"/>
    <property type="match status" value="1"/>
</dbReference>
<keyword evidence="3" id="KW-0238">DNA-binding</keyword>
<protein>
    <submittedName>
        <fullName evidence="3">Putative MYB DNA-binding domain superfamily protein</fullName>
    </submittedName>
</protein>
<dbReference type="InterPro" id="IPR010561">
    <property type="entry name" value="LIN-9/ALY1"/>
</dbReference>
<dbReference type="EMBL" id="CM000784">
    <property type="protein sequence ID" value="AQK90731.1"/>
    <property type="molecule type" value="Genomic_DNA"/>
</dbReference>
<sequence length="284" mass="31090">MGPSKGSRTINKIIVKGSEYQQQHDDPSSSSKAKQKRRKLSDFDPKWSKDELTNFYEAYRQYGMDWRKISIAIGTKSSDMVQSLFTLHRTFLSLPEHQATAMGFIALVTGHHNASEKTTTHRGYDHVVRASGKARKHGAGHYDELESYIAAFAERSLSQARQMVDKAMQANPGGNEDEKVCTSNQVAGCAGPGFEPARGAQLPSDLISNGIATVLSIKSLSDSRHPFANVAGVLDHACSMLRPSCPQNLALYDQIKRDIGIIKTQIFALMPTALGNCSPPVPPM</sequence>
<feature type="domain" description="Myb-like" evidence="2">
    <location>
        <begin position="46"/>
        <end position="83"/>
    </location>
</feature>
<dbReference type="GO" id="GO:0006351">
    <property type="term" value="P:DNA-templated transcription"/>
    <property type="evidence" value="ECO:0007669"/>
    <property type="project" value="InterPro"/>
</dbReference>
<name>A0A1D6FFM9_MAIZE</name>
<dbReference type="GO" id="GO:0003677">
    <property type="term" value="F:DNA binding"/>
    <property type="evidence" value="ECO:0007669"/>
    <property type="project" value="UniProtKB-KW"/>
</dbReference>
<reference evidence="3" key="1">
    <citation type="submission" date="2015-12" db="EMBL/GenBank/DDBJ databases">
        <title>Update maize B73 reference genome by single molecule sequencing technologies.</title>
        <authorList>
            <consortium name="Maize Genome Sequencing Project"/>
            <person name="Ware D."/>
        </authorList>
    </citation>
    <scope>NUCLEOTIDE SEQUENCE</scope>
    <source>
        <tissue evidence="3">Seedling</tissue>
    </source>
</reference>
<dbReference type="InterPro" id="IPR001005">
    <property type="entry name" value="SANT/Myb"/>
</dbReference>